<gene>
    <name evidence="2" type="primary">ordL</name>
    <name evidence="2" type="ORF">GCM10011409_17800</name>
</gene>
<feature type="domain" description="FAD dependent oxidoreductase" evidence="1">
    <location>
        <begin position="27"/>
        <end position="381"/>
    </location>
</feature>
<proteinExistence type="predicted"/>
<dbReference type="RefSeq" id="WP_188724965.1">
    <property type="nucleotide sequence ID" value="NZ_BMJD01000011.1"/>
</dbReference>
<dbReference type="InterPro" id="IPR036188">
    <property type="entry name" value="FAD/NAD-bd_sf"/>
</dbReference>
<dbReference type="SUPFAM" id="SSF51905">
    <property type="entry name" value="FAD/NAD(P)-binding domain"/>
    <property type="match status" value="1"/>
</dbReference>
<dbReference type="GO" id="GO:0005737">
    <property type="term" value="C:cytoplasm"/>
    <property type="evidence" value="ECO:0007669"/>
    <property type="project" value="TreeGrafter"/>
</dbReference>
<dbReference type="Pfam" id="PF01266">
    <property type="entry name" value="DAO"/>
    <property type="match status" value="1"/>
</dbReference>
<dbReference type="Gene3D" id="3.30.9.10">
    <property type="entry name" value="D-Amino Acid Oxidase, subunit A, domain 2"/>
    <property type="match status" value="1"/>
</dbReference>
<evidence type="ECO:0000313" key="3">
    <source>
        <dbReference type="Proteomes" id="UP000621492"/>
    </source>
</evidence>
<organism evidence="2 3">
    <name type="scientific">Lentibacillus populi</name>
    <dbReference type="NCBI Taxonomy" id="1827502"/>
    <lineage>
        <taxon>Bacteria</taxon>
        <taxon>Bacillati</taxon>
        <taxon>Bacillota</taxon>
        <taxon>Bacilli</taxon>
        <taxon>Bacillales</taxon>
        <taxon>Bacillaceae</taxon>
        <taxon>Lentibacillus</taxon>
    </lineage>
</organism>
<protein>
    <submittedName>
        <fullName evidence="2">Oxidoreductase OrdL</fullName>
    </submittedName>
</protein>
<dbReference type="EMBL" id="BMJD01000011">
    <property type="protein sequence ID" value="GGB40743.1"/>
    <property type="molecule type" value="Genomic_DNA"/>
</dbReference>
<dbReference type="Gene3D" id="3.50.50.60">
    <property type="entry name" value="FAD/NAD(P)-binding domain"/>
    <property type="match status" value="1"/>
</dbReference>
<accession>A0A9W5TX39</accession>
<dbReference type="AlphaFoldDB" id="A0A9W5TX39"/>
<comment type="caution">
    <text evidence="2">The sequence shown here is derived from an EMBL/GenBank/DDBJ whole genome shotgun (WGS) entry which is preliminary data.</text>
</comment>
<name>A0A9W5TX39_9BACI</name>
<dbReference type="PANTHER" id="PTHR13847">
    <property type="entry name" value="SARCOSINE DEHYDROGENASE-RELATED"/>
    <property type="match status" value="1"/>
</dbReference>
<reference evidence="2" key="1">
    <citation type="journal article" date="2014" name="Int. J. Syst. Evol. Microbiol.">
        <title>Complete genome sequence of Corynebacterium casei LMG S-19264T (=DSM 44701T), isolated from a smear-ripened cheese.</title>
        <authorList>
            <consortium name="US DOE Joint Genome Institute (JGI-PGF)"/>
            <person name="Walter F."/>
            <person name="Albersmeier A."/>
            <person name="Kalinowski J."/>
            <person name="Ruckert C."/>
        </authorList>
    </citation>
    <scope>NUCLEOTIDE SEQUENCE</scope>
    <source>
        <strain evidence="2">CGMCC 1.15454</strain>
    </source>
</reference>
<sequence>MEQQSLWEATANERKERQALQGEQHCDVVVIGGGFSGLSTAYHLQRKNCQTIILEKESVGFGASGRNGGEVLTGYIGSMELHAKKKGLEAARQMWQLSLDSIDLIEHIINTHQISCAFRRNGDFHAAYKPSHLDGMKREQEVMERDFDYKKIKVVEKQDLHSELNTPFYHGGRVDESSAHFHPLNYALGLAEAVEEMGGTIYEQSEALSYRKESGKVVVNTNKGRVIAKELVIVTNAYSGDFQKTIKKTIVPVESIMIATEPLSEELCQDLIKHDRAVSDTKNLLYYFRLTADHRLAFGGSGRSSSKRDQENLFNNLRAGMITVFPQLKNAQVDYRWGGKVGFTQEMLPYMGQLEDGSYYAFGFAGHGAAMSSMAGKLIAKNILHEGGGDNPLEKARLRPIPFHSQHAKAVGMMKFYMKFRDRIS</sequence>
<evidence type="ECO:0000259" key="1">
    <source>
        <dbReference type="Pfam" id="PF01266"/>
    </source>
</evidence>
<keyword evidence="3" id="KW-1185">Reference proteome</keyword>
<dbReference type="PRINTS" id="PR00420">
    <property type="entry name" value="RNGMNOXGNASE"/>
</dbReference>
<dbReference type="Proteomes" id="UP000621492">
    <property type="component" value="Unassembled WGS sequence"/>
</dbReference>
<evidence type="ECO:0000313" key="2">
    <source>
        <dbReference type="EMBL" id="GGB40743.1"/>
    </source>
</evidence>
<reference evidence="2" key="2">
    <citation type="submission" date="2020-09" db="EMBL/GenBank/DDBJ databases">
        <authorList>
            <person name="Sun Q."/>
            <person name="Zhou Y."/>
        </authorList>
    </citation>
    <scope>NUCLEOTIDE SEQUENCE</scope>
    <source>
        <strain evidence="2">CGMCC 1.15454</strain>
    </source>
</reference>
<dbReference type="InterPro" id="IPR006076">
    <property type="entry name" value="FAD-dep_OxRdtase"/>
</dbReference>
<dbReference type="PANTHER" id="PTHR13847:SF281">
    <property type="entry name" value="FAD DEPENDENT OXIDOREDUCTASE DOMAIN-CONTAINING PROTEIN"/>
    <property type="match status" value="1"/>
</dbReference>